<gene>
    <name evidence="5" type="primary">speB</name>
    <name evidence="5" type="ORF">G4V39_01025</name>
</gene>
<evidence type="ECO:0000313" key="6">
    <source>
        <dbReference type="Proteomes" id="UP000502179"/>
    </source>
</evidence>
<evidence type="ECO:0000256" key="3">
    <source>
        <dbReference type="ARBA" id="ARBA00022801"/>
    </source>
</evidence>
<dbReference type="PANTHER" id="PTHR11358:SF26">
    <property type="entry name" value="GUANIDINO ACID HYDROLASE, MITOCHONDRIAL"/>
    <property type="match status" value="1"/>
</dbReference>
<dbReference type="InterPro" id="IPR023696">
    <property type="entry name" value="Ureohydrolase_dom_sf"/>
</dbReference>
<dbReference type="PIRSF" id="PIRSF036979">
    <property type="entry name" value="Arginase"/>
    <property type="match status" value="1"/>
</dbReference>
<feature type="binding site" evidence="4">
    <location>
        <position position="132"/>
    </location>
    <ligand>
        <name>Mn(2+)</name>
        <dbReference type="ChEBI" id="CHEBI:29035"/>
        <label>1</label>
    </ligand>
</feature>
<dbReference type="PANTHER" id="PTHR11358">
    <property type="entry name" value="ARGINASE/AGMATINASE"/>
    <property type="match status" value="1"/>
</dbReference>
<feature type="binding site" evidence="4">
    <location>
        <position position="215"/>
    </location>
    <ligand>
        <name>Mn(2+)</name>
        <dbReference type="ChEBI" id="CHEBI:29035"/>
        <label>1</label>
    </ligand>
</feature>
<dbReference type="GO" id="GO:0008783">
    <property type="term" value="F:agmatinase activity"/>
    <property type="evidence" value="ECO:0007669"/>
    <property type="project" value="UniProtKB-EC"/>
</dbReference>
<proteinExistence type="inferred from homology"/>
<feature type="binding site" evidence="4">
    <location>
        <position position="217"/>
    </location>
    <ligand>
        <name>Mn(2+)</name>
        <dbReference type="ChEBI" id="CHEBI:29035"/>
        <label>1</label>
    </ligand>
</feature>
<dbReference type="RefSeq" id="WP_166031162.1">
    <property type="nucleotide sequence ID" value="NZ_CP048877.1"/>
</dbReference>
<organism evidence="5 6">
    <name type="scientific">Thermosulfuriphilus ammonigenes</name>
    <dbReference type="NCBI Taxonomy" id="1936021"/>
    <lineage>
        <taxon>Bacteria</taxon>
        <taxon>Pseudomonadati</taxon>
        <taxon>Thermodesulfobacteriota</taxon>
        <taxon>Thermodesulfobacteria</taxon>
        <taxon>Thermodesulfobacteriales</taxon>
        <taxon>Thermodesulfobacteriaceae</taxon>
        <taxon>Thermosulfuriphilus</taxon>
    </lineage>
</organism>
<dbReference type="CDD" id="cd11593">
    <property type="entry name" value="Agmatinase-like_2"/>
    <property type="match status" value="1"/>
</dbReference>
<dbReference type="EMBL" id="CP048877">
    <property type="protein sequence ID" value="QIJ70939.1"/>
    <property type="molecule type" value="Genomic_DNA"/>
</dbReference>
<comment type="cofactor">
    <cofactor evidence="4">
        <name>Mn(2+)</name>
        <dbReference type="ChEBI" id="CHEBI:29035"/>
    </cofactor>
    <text evidence="4">Binds 2 manganese ions per subunit.</text>
</comment>
<dbReference type="NCBIfam" id="TIGR01230">
    <property type="entry name" value="agmatinase"/>
    <property type="match status" value="1"/>
</dbReference>
<accession>A0A6G7PTD2</accession>
<comment type="similarity">
    <text evidence="1">Belongs to the arginase family. Agmatinase subfamily.</text>
</comment>
<feature type="binding site" evidence="4">
    <location>
        <position position="134"/>
    </location>
    <ligand>
        <name>Mn(2+)</name>
        <dbReference type="ChEBI" id="CHEBI:29035"/>
        <label>1</label>
    </ligand>
</feature>
<reference evidence="5 6" key="1">
    <citation type="submission" date="2020-02" db="EMBL/GenBank/DDBJ databases">
        <title>Genome analysis of Thermosulfuriphilus ammonigenes ST65T, an anaerobic thermophilic chemolithoautotrophic bacterium isolated from a deep-sea hydrothermal vent.</title>
        <authorList>
            <person name="Slobodkina G."/>
            <person name="Allioux M."/>
            <person name="Merkel A."/>
            <person name="Alain K."/>
            <person name="Jebbar M."/>
            <person name="Slobodkin A."/>
        </authorList>
    </citation>
    <scope>NUCLEOTIDE SEQUENCE [LARGE SCALE GENOMIC DNA]</scope>
    <source>
        <strain evidence="5 6">ST65</strain>
    </source>
</reference>
<dbReference type="EC" id="3.5.3.11" evidence="5"/>
<dbReference type="GO" id="GO:0046872">
    <property type="term" value="F:metal ion binding"/>
    <property type="evidence" value="ECO:0007669"/>
    <property type="project" value="UniProtKB-KW"/>
</dbReference>
<keyword evidence="6" id="KW-1185">Reference proteome</keyword>
<feature type="binding site" evidence="4">
    <location>
        <position position="109"/>
    </location>
    <ligand>
        <name>Mn(2+)</name>
        <dbReference type="ChEBI" id="CHEBI:29035"/>
        <label>1</label>
    </ligand>
</feature>
<keyword evidence="2 4" id="KW-0479">Metal-binding</keyword>
<evidence type="ECO:0000256" key="1">
    <source>
        <dbReference type="ARBA" id="ARBA00009227"/>
    </source>
</evidence>
<dbReference type="GO" id="GO:0033389">
    <property type="term" value="P:putrescine biosynthetic process from arginine, via agmatine"/>
    <property type="evidence" value="ECO:0007669"/>
    <property type="project" value="TreeGrafter"/>
</dbReference>
<sequence>MLSYRFLGLPEPLADIERAGIVILPVAYDATASYRAGTREGPARIIEASRYLEWYDEETETEVYRLGIATHPELEPVATGPEAMVEEVYRAVSGILASGQFPVILGGEHTVSLGAIRAAIETTPNLVVLQLDAHADLRDTYQGSSFSHACVMARVAEICPFIQVGLRSLSREEALWLKKRGLRPYWAREVVGRGEEVARQIVSQVAGRPLYVTIDCDVFDPAIMPAVGTPEPGGLSWFEVITILRSVSQTTQIVGFDVVELAPIAGQVAPDFLAARLVYKFLSYIFSRSLRSEA</sequence>
<dbReference type="InterPro" id="IPR005925">
    <property type="entry name" value="Agmatinase-rel"/>
</dbReference>
<dbReference type="KEGG" id="tav:G4V39_01025"/>
<evidence type="ECO:0000256" key="2">
    <source>
        <dbReference type="ARBA" id="ARBA00022723"/>
    </source>
</evidence>
<dbReference type="PROSITE" id="PS51409">
    <property type="entry name" value="ARGINASE_2"/>
    <property type="match status" value="1"/>
</dbReference>
<dbReference type="Gene3D" id="3.40.800.10">
    <property type="entry name" value="Ureohydrolase domain"/>
    <property type="match status" value="1"/>
</dbReference>
<keyword evidence="4" id="KW-0464">Manganese</keyword>
<protein>
    <submittedName>
        <fullName evidence="5">Agmatinase</fullName>
        <ecNumber evidence="5">3.5.3.11</ecNumber>
    </submittedName>
</protein>
<dbReference type="Proteomes" id="UP000502179">
    <property type="component" value="Chromosome"/>
</dbReference>
<dbReference type="SUPFAM" id="SSF52768">
    <property type="entry name" value="Arginase/deacetylase"/>
    <property type="match status" value="1"/>
</dbReference>
<dbReference type="InterPro" id="IPR006035">
    <property type="entry name" value="Ureohydrolase"/>
</dbReference>
<keyword evidence="3 5" id="KW-0378">Hydrolase</keyword>
<name>A0A6G7PTD2_9BACT</name>
<evidence type="ECO:0000313" key="5">
    <source>
        <dbReference type="EMBL" id="QIJ70939.1"/>
    </source>
</evidence>
<evidence type="ECO:0000256" key="4">
    <source>
        <dbReference type="PIRSR" id="PIRSR036979-1"/>
    </source>
</evidence>
<dbReference type="Pfam" id="PF00491">
    <property type="entry name" value="Arginase"/>
    <property type="match status" value="1"/>
</dbReference>
<dbReference type="AlphaFoldDB" id="A0A6G7PTD2"/>
<feature type="binding site" evidence="4">
    <location>
        <position position="136"/>
    </location>
    <ligand>
        <name>Mn(2+)</name>
        <dbReference type="ChEBI" id="CHEBI:29035"/>
        <label>1</label>
    </ligand>
</feature>